<feature type="compositionally biased region" description="Polar residues" evidence="1">
    <location>
        <begin position="667"/>
        <end position="680"/>
    </location>
</feature>
<feature type="compositionally biased region" description="Basic and acidic residues" evidence="1">
    <location>
        <begin position="308"/>
        <end position="317"/>
    </location>
</feature>
<feature type="region of interest" description="Disordered" evidence="1">
    <location>
        <begin position="462"/>
        <end position="511"/>
    </location>
</feature>
<evidence type="ECO:0000313" key="3">
    <source>
        <dbReference type="Proteomes" id="UP000016923"/>
    </source>
</evidence>
<feature type="compositionally biased region" description="Basic and acidic residues" evidence="1">
    <location>
        <begin position="629"/>
        <end position="655"/>
    </location>
</feature>
<dbReference type="Proteomes" id="UP000016923">
    <property type="component" value="Unassembled WGS sequence"/>
</dbReference>
<dbReference type="eggNOG" id="ENOG502RS5Y">
    <property type="taxonomic scope" value="Eukaryota"/>
</dbReference>
<feature type="region of interest" description="Disordered" evidence="1">
    <location>
        <begin position="1"/>
        <end position="37"/>
    </location>
</feature>
<dbReference type="EMBL" id="KE148163">
    <property type="protein sequence ID" value="EPE04077.1"/>
    <property type="molecule type" value="Genomic_DNA"/>
</dbReference>
<feature type="compositionally biased region" description="Low complexity" evidence="1">
    <location>
        <begin position="235"/>
        <end position="246"/>
    </location>
</feature>
<feature type="compositionally biased region" description="Low complexity" evidence="1">
    <location>
        <begin position="462"/>
        <end position="474"/>
    </location>
</feature>
<feature type="compositionally biased region" description="Low complexity" evidence="1">
    <location>
        <begin position="697"/>
        <end position="709"/>
    </location>
</feature>
<feature type="region of interest" description="Disordered" evidence="1">
    <location>
        <begin position="524"/>
        <end position="584"/>
    </location>
</feature>
<feature type="compositionally biased region" description="Polar residues" evidence="1">
    <location>
        <begin position="526"/>
        <end position="537"/>
    </location>
</feature>
<reference evidence="2 3" key="1">
    <citation type="journal article" date="2013" name="BMC Genomics">
        <title>The genome and transcriptome of the pine saprophyte Ophiostoma piceae, and a comparison with the bark beetle-associated pine pathogen Grosmannia clavigera.</title>
        <authorList>
            <person name="Haridas S."/>
            <person name="Wang Y."/>
            <person name="Lim L."/>
            <person name="Massoumi Alamouti S."/>
            <person name="Jackman S."/>
            <person name="Docking R."/>
            <person name="Robertson G."/>
            <person name="Birol I."/>
            <person name="Bohlmann J."/>
            <person name="Breuil C."/>
        </authorList>
    </citation>
    <scope>NUCLEOTIDE SEQUENCE [LARGE SCALE GENOMIC DNA]</scope>
    <source>
        <strain evidence="2 3">UAMH 11346</strain>
    </source>
</reference>
<sequence>MAHSNSFNTSTSSPSIASPAASNHSGHSGSSTTASFSIFQEGPGQDLVFAPPRGTPELQALIDLFIALDIPASMKMEMIQRDFEAHAARTNERYKTYFVSGSAAPTASVSPVVPIAATTPTELTASPSPLFNNTFDFSFGIQQTSGSGSGSGSVYLDASPATRSSPTGSDLTAASEALVPFEMYSAQFAPFMADQSLDISHYINNSGFFPMTTTADQSQQMVMMHSTTAAASPAWPATLPTATSPSDLLASSRSPLVQRVSHHRRTQDHRQQRPSAQPQRRQLTGSSSMQIITRTGEDVTHMSSRATRTHEERENTRLVRQRGACPDCRRKKTRCNPGHAGSSLDHVVNRAAPYTSPVLSGRARQEVTAAQAAKAAKEKKAGKQAVTTLDPVFTAPQSIASSILSGVEGGGGIHTDHSIDLGLNLLQDSFDWNQLSNQDFNFTSDDLDLDIAATLSMTTPSTTTTATAAATQTSQLGTGLAHTGEYGVLPPRPRDPPRPTRVQLRPSHMNPTDQSLLLSYAATPAVPNTGTPGNSRRLQPVSIDGDSSTMPASSLPVQTTHRSPPNLGDLVTGDRDFCGLPDTESTMADDGFSWAIHSSPTSSATTALSGCAGIESSDASSIEACVSEPSEHERGPGCEPRGHESPVPDVEESHSASEGGLQICRTEPTSTTQSNTVRAESNSKSDSKSKSRTLTHSSQPQSQPQSPSQLTEPGVAQPAQGTLSLSEDTLVVLTGLAGLAQTLIPAYLAWTAAQFSDDLVAGLGEGMERLSIAPAMVACQ</sequence>
<organism evidence="2 3">
    <name type="scientific">Ophiostoma piceae (strain UAMH 11346)</name>
    <name type="common">Sap stain fungus</name>
    <dbReference type="NCBI Taxonomy" id="1262450"/>
    <lineage>
        <taxon>Eukaryota</taxon>
        <taxon>Fungi</taxon>
        <taxon>Dikarya</taxon>
        <taxon>Ascomycota</taxon>
        <taxon>Pezizomycotina</taxon>
        <taxon>Sordariomycetes</taxon>
        <taxon>Sordariomycetidae</taxon>
        <taxon>Ophiostomatales</taxon>
        <taxon>Ophiostomataceae</taxon>
        <taxon>Ophiostoma</taxon>
    </lineage>
</organism>
<dbReference type="STRING" id="1262450.S3BUB1"/>
<feature type="region of interest" description="Disordered" evidence="1">
    <location>
        <begin position="622"/>
        <end position="720"/>
    </location>
</feature>
<keyword evidence="3" id="KW-1185">Reference proteome</keyword>
<accession>S3BUB1</accession>
<gene>
    <name evidence="2" type="ORF">F503_04925</name>
</gene>
<evidence type="ECO:0000313" key="2">
    <source>
        <dbReference type="EMBL" id="EPE04077.1"/>
    </source>
</evidence>
<feature type="compositionally biased region" description="Polar residues" evidence="1">
    <location>
        <begin position="545"/>
        <end position="563"/>
    </location>
</feature>
<proteinExistence type="predicted"/>
<feature type="compositionally biased region" description="Low complexity" evidence="1">
    <location>
        <begin position="273"/>
        <end position="282"/>
    </location>
</feature>
<dbReference type="HOGENOM" id="CLU_359067_0_0_1"/>
<name>S3BUB1_OPHP1</name>
<dbReference type="VEuPathDB" id="FungiDB:F503_04925"/>
<dbReference type="AlphaFoldDB" id="S3BUB1"/>
<dbReference type="OrthoDB" id="4850804at2759"/>
<protein>
    <submittedName>
        <fullName evidence="2">Uncharacterized protein</fullName>
    </submittedName>
</protein>
<feature type="compositionally biased region" description="Polar residues" evidence="1">
    <location>
        <begin position="161"/>
        <end position="170"/>
    </location>
</feature>
<feature type="region of interest" description="Disordered" evidence="1">
    <location>
        <begin position="235"/>
        <end position="318"/>
    </location>
</feature>
<evidence type="ECO:0000256" key="1">
    <source>
        <dbReference type="SAM" id="MobiDB-lite"/>
    </source>
</evidence>
<feature type="compositionally biased region" description="Polar residues" evidence="1">
    <location>
        <begin position="283"/>
        <end position="293"/>
    </location>
</feature>
<feature type="region of interest" description="Disordered" evidence="1">
    <location>
        <begin position="150"/>
        <end position="170"/>
    </location>
</feature>